<dbReference type="RefSeq" id="WP_007844818.1">
    <property type="nucleotide sequence ID" value="NZ_AKJY01000056.1"/>
</dbReference>
<organism evidence="1 2">
    <name type="scientific">Chryseobacterium populi</name>
    <dbReference type="NCBI Taxonomy" id="1144316"/>
    <lineage>
        <taxon>Bacteria</taxon>
        <taxon>Pseudomonadati</taxon>
        <taxon>Bacteroidota</taxon>
        <taxon>Flavobacteriia</taxon>
        <taxon>Flavobacteriales</taxon>
        <taxon>Weeksellaceae</taxon>
        <taxon>Chryseobacterium group</taxon>
        <taxon>Chryseobacterium</taxon>
    </lineage>
</organism>
<accession>J3CEZ4</accession>
<name>J3CEZ4_9FLAO</name>
<dbReference type="AlphaFoldDB" id="J3CEZ4"/>
<evidence type="ECO:0000313" key="2">
    <source>
        <dbReference type="Proteomes" id="UP000007509"/>
    </source>
</evidence>
<comment type="caution">
    <text evidence="1">The sequence shown here is derived from an EMBL/GenBank/DDBJ whole genome shotgun (WGS) entry which is preliminary data.</text>
</comment>
<sequence>NKLNLIILICLKNREVYPDKCAYIEIYDLQFGFHNIIIDEKLQNFIESPDNNPKPWKGIRLQKVAGELFNYAINNTANY</sequence>
<proteinExistence type="predicted"/>
<reference evidence="1 2" key="1">
    <citation type="journal article" date="2012" name="J. Bacteriol.">
        <title>Twenty-one genome sequences from Pseudomonas species and 19 genome sequences from diverse bacteria isolated from the rhizosphere and endosphere of Populus deltoides.</title>
        <authorList>
            <person name="Brown S.D."/>
            <person name="Utturkar S.M."/>
            <person name="Klingeman D.M."/>
            <person name="Johnson C.M."/>
            <person name="Martin S.L."/>
            <person name="Land M.L."/>
            <person name="Lu T.Y."/>
            <person name="Schadt C.W."/>
            <person name="Doktycz M.J."/>
            <person name="Pelletier D.A."/>
        </authorList>
    </citation>
    <scope>NUCLEOTIDE SEQUENCE [LARGE SCALE GENOMIC DNA]</scope>
    <source>
        <strain evidence="1 2">CF314</strain>
    </source>
</reference>
<feature type="non-terminal residue" evidence="1">
    <location>
        <position position="1"/>
    </location>
</feature>
<protein>
    <submittedName>
        <fullName evidence="1">Uncharacterized protein</fullName>
    </submittedName>
</protein>
<dbReference type="Proteomes" id="UP000007509">
    <property type="component" value="Unassembled WGS sequence"/>
</dbReference>
<evidence type="ECO:0000313" key="1">
    <source>
        <dbReference type="EMBL" id="EJL70329.1"/>
    </source>
</evidence>
<keyword evidence="2" id="KW-1185">Reference proteome</keyword>
<gene>
    <name evidence="1" type="ORF">PMI13_02871</name>
</gene>
<dbReference type="EMBL" id="AKJY01000056">
    <property type="protein sequence ID" value="EJL70329.1"/>
    <property type="molecule type" value="Genomic_DNA"/>
</dbReference>